<sequence length="74" mass="8276">MKVTVIFGQTGVVVPCKDGWTVMDLIQQATQRYRKLLEQVMSGTGAGPPLLTSIRISCRTKCILKLEILNYLYS</sequence>
<dbReference type="GO" id="GO:0051660">
    <property type="term" value="P:establishment of centrosome localization"/>
    <property type="evidence" value="ECO:0007669"/>
    <property type="project" value="TreeGrafter"/>
</dbReference>
<dbReference type="GO" id="GO:0005912">
    <property type="term" value="C:adherens junction"/>
    <property type="evidence" value="ECO:0007669"/>
    <property type="project" value="TreeGrafter"/>
</dbReference>
<reference evidence="5" key="2">
    <citation type="submission" date="2025-09" db="UniProtKB">
        <authorList>
            <consortium name="Ensembl"/>
        </authorList>
    </citation>
    <scope>IDENTIFICATION</scope>
</reference>
<dbReference type="PANTHER" id="PTHR16484:SF4">
    <property type="entry name" value="PARTITIONING DEFECTIVE 3 HOMOLOG B"/>
    <property type="match status" value="1"/>
</dbReference>
<dbReference type="GeneTree" id="ENSGT01030000235117"/>
<dbReference type="Ensembl" id="ENSFHET00000003676.1">
    <property type="protein sequence ID" value="ENSFHEP00000007519.1"/>
    <property type="gene ID" value="ENSFHEG00000008641.1"/>
</dbReference>
<keyword evidence="2" id="KW-0677">Repeat</keyword>
<proteinExistence type="predicted"/>
<dbReference type="GO" id="GO:0005938">
    <property type="term" value="C:cell cortex"/>
    <property type="evidence" value="ECO:0007669"/>
    <property type="project" value="TreeGrafter"/>
</dbReference>
<protein>
    <recommendedName>
        <fullName evidence="4">Par3/HAL N-terminal domain-containing protein</fullName>
    </recommendedName>
</protein>
<dbReference type="PANTHER" id="PTHR16484">
    <property type="entry name" value="PARTITIONING DEFECTIVE 3 RELATED"/>
    <property type="match status" value="1"/>
</dbReference>
<reference evidence="5" key="1">
    <citation type="submission" date="2025-08" db="UniProtKB">
        <authorList>
            <consortium name="Ensembl"/>
        </authorList>
    </citation>
    <scope>IDENTIFICATION</scope>
</reference>
<evidence type="ECO:0000256" key="3">
    <source>
        <dbReference type="ARBA" id="ARBA00023306"/>
    </source>
</evidence>
<evidence type="ECO:0000259" key="4">
    <source>
        <dbReference type="Pfam" id="PF12053"/>
    </source>
</evidence>
<keyword evidence="3" id="KW-0131">Cell cycle</keyword>
<dbReference type="GO" id="GO:0007155">
    <property type="term" value="P:cell adhesion"/>
    <property type="evidence" value="ECO:0007669"/>
    <property type="project" value="TreeGrafter"/>
</dbReference>
<evidence type="ECO:0000256" key="2">
    <source>
        <dbReference type="ARBA" id="ARBA00022737"/>
    </source>
</evidence>
<dbReference type="GO" id="GO:0051301">
    <property type="term" value="P:cell division"/>
    <property type="evidence" value="ECO:0007669"/>
    <property type="project" value="UniProtKB-KW"/>
</dbReference>
<feature type="domain" description="Par3/HAL N-terminal" evidence="4">
    <location>
        <begin position="1"/>
        <end position="39"/>
    </location>
</feature>
<organism evidence="5 6">
    <name type="scientific">Fundulus heteroclitus</name>
    <name type="common">Killifish</name>
    <name type="synonym">Mummichog</name>
    <dbReference type="NCBI Taxonomy" id="8078"/>
    <lineage>
        <taxon>Eukaryota</taxon>
        <taxon>Metazoa</taxon>
        <taxon>Chordata</taxon>
        <taxon>Craniata</taxon>
        <taxon>Vertebrata</taxon>
        <taxon>Euteleostomi</taxon>
        <taxon>Actinopterygii</taxon>
        <taxon>Neopterygii</taxon>
        <taxon>Teleostei</taxon>
        <taxon>Neoteleostei</taxon>
        <taxon>Acanthomorphata</taxon>
        <taxon>Ovalentaria</taxon>
        <taxon>Atherinomorphae</taxon>
        <taxon>Cyprinodontiformes</taxon>
        <taxon>Fundulidae</taxon>
        <taxon>Fundulus</taxon>
    </lineage>
</organism>
<dbReference type="GO" id="GO:0016324">
    <property type="term" value="C:apical plasma membrane"/>
    <property type="evidence" value="ECO:0007669"/>
    <property type="project" value="TreeGrafter"/>
</dbReference>
<dbReference type="Gene3D" id="3.10.20.90">
    <property type="entry name" value="Phosphatidylinositol 3-kinase Catalytic Subunit, Chain A, domain 1"/>
    <property type="match status" value="1"/>
</dbReference>
<evidence type="ECO:0000313" key="6">
    <source>
        <dbReference type="Proteomes" id="UP000265000"/>
    </source>
</evidence>
<dbReference type="AlphaFoldDB" id="A0A3Q2P5K8"/>
<dbReference type="STRING" id="8078.ENSFHEP00000007519"/>
<evidence type="ECO:0000256" key="1">
    <source>
        <dbReference type="ARBA" id="ARBA00022618"/>
    </source>
</evidence>
<dbReference type="GO" id="GO:0008104">
    <property type="term" value="P:intracellular protein localization"/>
    <property type="evidence" value="ECO:0007669"/>
    <property type="project" value="TreeGrafter"/>
</dbReference>
<dbReference type="InterPro" id="IPR021922">
    <property type="entry name" value="Par3/HAL_N"/>
</dbReference>
<name>A0A3Q2P5K8_FUNHE</name>
<dbReference type="InterPro" id="IPR052213">
    <property type="entry name" value="PAR3"/>
</dbReference>
<keyword evidence="1" id="KW-0132">Cell division</keyword>
<accession>A0A3Q2P5K8</accession>
<keyword evidence="6" id="KW-1185">Reference proteome</keyword>
<dbReference type="Pfam" id="PF12053">
    <property type="entry name" value="Par3_HAL_N_term"/>
    <property type="match status" value="1"/>
</dbReference>
<dbReference type="GO" id="GO:0030010">
    <property type="term" value="P:establishment of cell polarity"/>
    <property type="evidence" value="ECO:0007669"/>
    <property type="project" value="TreeGrafter"/>
</dbReference>
<evidence type="ECO:0000313" key="5">
    <source>
        <dbReference type="Ensembl" id="ENSFHEP00000007519.1"/>
    </source>
</evidence>
<dbReference type="GO" id="GO:0000226">
    <property type="term" value="P:microtubule cytoskeleton organization"/>
    <property type="evidence" value="ECO:0007669"/>
    <property type="project" value="TreeGrafter"/>
</dbReference>
<dbReference type="Proteomes" id="UP000265000">
    <property type="component" value="Unplaced"/>
</dbReference>
<dbReference type="GO" id="GO:0043296">
    <property type="term" value="C:apical junction complex"/>
    <property type="evidence" value="ECO:0007669"/>
    <property type="project" value="TreeGrafter"/>
</dbReference>
<dbReference type="GO" id="GO:0045197">
    <property type="term" value="P:establishment or maintenance of epithelial cell apical/basal polarity"/>
    <property type="evidence" value="ECO:0007669"/>
    <property type="project" value="TreeGrafter"/>
</dbReference>
<dbReference type="GO" id="GO:0035091">
    <property type="term" value="F:phosphatidylinositol binding"/>
    <property type="evidence" value="ECO:0007669"/>
    <property type="project" value="TreeGrafter"/>
</dbReference>